<dbReference type="PROSITE" id="PS00211">
    <property type="entry name" value="ABC_TRANSPORTER_1"/>
    <property type="match status" value="1"/>
</dbReference>
<evidence type="ECO:0000313" key="6">
    <source>
        <dbReference type="EMBL" id="CDL92741.1"/>
    </source>
</evidence>
<dbReference type="SMART" id="SM00382">
    <property type="entry name" value="AAA"/>
    <property type="match status" value="1"/>
</dbReference>
<comment type="caution">
    <text evidence="6">The sequence shown here is derived from an EMBL/GenBank/DDBJ whole genome shotgun (WGS) entry which is preliminary data.</text>
</comment>
<dbReference type="PROSITE" id="PS50893">
    <property type="entry name" value="ABC_TRANSPORTER_2"/>
    <property type="match status" value="1"/>
</dbReference>
<sequence length="304" mass="33725">MTNIIITKGVSKQYGETMRVKDLDMVVKEGSIYGFLGPNGAGKSTTLKMILGLVNPTSGNISVFNKKINYKNRLSILKEVGSLIESPSYYGHLTGEENLEIVQTLRGVSKNRIDEVLNIVRLENQRNKKVSQYSLGMKQRLGIACALIGNPKLLILDEPTNGLDPAGIQEMRELICLLPKQYGMTIVVSSHILSEIDQMATDVGIIRNGELVFQNSLENLHSHSQERILIKTLNNAAAKEIILKSGMNCKLNGDYIVLPKLSDSEIAHYNYILSKNNIGTVRIEEHKKSLEDIFLELTGKSVSL</sequence>
<dbReference type="Pfam" id="PF00005">
    <property type="entry name" value="ABC_tran"/>
    <property type="match status" value="1"/>
</dbReference>
<dbReference type="AlphaFoldDB" id="W6N879"/>
<dbReference type="GO" id="GO:0016887">
    <property type="term" value="F:ATP hydrolysis activity"/>
    <property type="evidence" value="ECO:0007669"/>
    <property type="project" value="InterPro"/>
</dbReference>
<reference evidence="6 7" key="1">
    <citation type="journal article" date="2015" name="Genome Announc.">
        <title>Draft Genome Sequence of Clostridium tyrobutyricum Strain DIVETGP, Isolated from Cow's Milk for Grana Padano Production.</title>
        <authorList>
            <person name="Soggiu A."/>
            <person name="Piras C."/>
            <person name="Gaiarsa S."/>
            <person name="Sassera D."/>
            <person name="Roncada P."/>
            <person name="Bendixen E."/>
            <person name="Brasca M."/>
            <person name="Bonizzi L."/>
        </authorList>
    </citation>
    <scope>NUCLEOTIDE SEQUENCE [LARGE SCALE GENOMIC DNA]</scope>
    <source>
        <strain evidence="6 7">DIVETGP</strain>
    </source>
</reference>
<evidence type="ECO:0000256" key="3">
    <source>
        <dbReference type="ARBA" id="ARBA00022741"/>
    </source>
</evidence>
<accession>W6N879</accession>
<dbReference type="InterPro" id="IPR003593">
    <property type="entry name" value="AAA+_ATPase"/>
</dbReference>
<keyword evidence="7" id="KW-1185">Reference proteome</keyword>
<dbReference type="PANTHER" id="PTHR43335:SF4">
    <property type="entry name" value="ABC TRANSPORTER, ATP-BINDING PROTEIN"/>
    <property type="match status" value="1"/>
</dbReference>
<dbReference type="CDD" id="cd03268">
    <property type="entry name" value="ABC_BcrA_bacitracin_resist"/>
    <property type="match status" value="1"/>
</dbReference>
<organism evidence="6 7">
    <name type="scientific">Clostridium tyrobutyricum DIVETGP</name>
    <dbReference type="NCBI Taxonomy" id="1408889"/>
    <lineage>
        <taxon>Bacteria</taxon>
        <taxon>Bacillati</taxon>
        <taxon>Bacillota</taxon>
        <taxon>Clostridia</taxon>
        <taxon>Eubacteriales</taxon>
        <taxon>Clostridiaceae</taxon>
        <taxon>Clostridium</taxon>
    </lineage>
</organism>
<protein>
    <submittedName>
        <fullName evidence="6">ABC transporter, ATP-binding protein</fullName>
    </submittedName>
</protein>
<evidence type="ECO:0000259" key="5">
    <source>
        <dbReference type="PROSITE" id="PS50893"/>
    </source>
</evidence>
<evidence type="ECO:0000256" key="1">
    <source>
        <dbReference type="ARBA" id="ARBA00005417"/>
    </source>
</evidence>
<name>W6N879_CLOTY</name>
<feature type="domain" description="ABC transporter" evidence="5">
    <location>
        <begin position="5"/>
        <end position="233"/>
    </location>
</feature>
<dbReference type="InterPro" id="IPR027417">
    <property type="entry name" value="P-loop_NTPase"/>
</dbReference>
<dbReference type="RefSeq" id="WP_017894538.1">
    <property type="nucleotide sequence ID" value="NZ_CBXI010000044.1"/>
</dbReference>
<keyword evidence="3" id="KW-0547">Nucleotide-binding</keyword>
<proteinExistence type="inferred from homology"/>
<dbReference type="Proteomes" id="UP000019482">
    <property type="component" value="Unassembled WGS sequence"/>
</dbReference>
<dbReference type="InterPro" id="IPR003439">
    <property type="entry name" value="ABC_transporter-like_ATP-bd"/>
</dbReference>
<keyword evidence="4 6" id="KW-0067">ATP-binding</keyword>
<dbReference type="EMBL" id="CBXI010000044">
    <property type="protein sequence ID" value="CDL92741.1"/>
    <property type="molecule type" value="Genomic_DNA"/>
</dbReference>
<evidence type="ECO:0000313" key="7">
    <source>
        <dbReference type="Proteomes" id="UP000019482"/>
    </source>
</evidence>
<dbReference type="InterPro" id="IPR017871">
    <property type="entry name" value="ABC_transporter-like_CS"/>
</dbReference>
<dbReference type="Gene3D" id="3.40.50.300">
    <property type="entry name" value="P-loop containing nucleotide triphosphate hydrolases"/>
    <property type="match status" value="1"/>
</dbReference>
<gene>
    <name evidence="6" type="ORF">CTDIVETGP_2811</name>
</gene>
<evidence type="ECO:0000256" key="4">
    <source>
        <dbReference type="ARBA" id="ARBA00022840"/>
    </source>
</evidence>
<dbReference type="GeneID" id="29420137"/>
<dbReference type="GO" id="GO:0005524">
    <property type="term" value="F:ATP binding"/>
    <property type="evidence" value="ECO:0007669"/>
    <property type="project" value="UniProtKB-KW"/>
</dbReference>
<evidence type="ECO:0000256" key="2">
    <source>
        <dbReference type="ARBA" id="ARBA00022448"/>
    </source>
</evidence>
<dbReference type="SUPFAM" id="SSF52540">
    <property type="entry name" value="P-loop containing nucleoside triphosphate hydrolases"/>
    <property type="match status" value="1"/>
</dbReference>
<comment type="similarity">
    <text evidence="1">Belongs to the ABC transporter superfamily.</text>
</comment>
<dbReference type="PANTHER" id="PTHR43335">
    <property type="entry name" value="ABC TRANSPORTER, ATP-BINDING PROTEIN"/>
    <property type="match status" value="1"/>
</dbReference>
<keyword evidence="2" id="KW-0813">Transport</keyword>
<dbReference type="OrthoDB" id="9809205at2"/>